<evidence type="ECO:0000256" key="6">
    <source>
        <dbReference type="RuleBase" id="RU000477"/>
    </source>
</evidence>
<dbReference type="PANTHER" id="PTHR19139">
    <property type="entry name" value="AQUAPORIN TRANSPORTER"/>
    <property type="match status" value="1"/>
</dbReference>
<feature type="transmembrane region" description="Helical" evidence="7">
    <location>
        <begin position="122"/>
        <end position="142"/>
    </location>
</feature>
<gene>
    <name evidence="8" type="ORF">NSE01_28030</name>
</gene>
<keyword evidence="3 6" id="KW-0812">Transmembrane</keyword>
<dbReference type="PRINTS" id="PR00783">
    <property type="entry name" value="MINTRINSICP"/>
</dbReference>
<feature type="transmembrane region" description="Helical" evidence="7">
    <location>
        <begin position="195"/>
        <end position="216"/>
    </location>
</feature>
<accession>A0A512AMS0</accession>
<keyword evidence="4 7" id="KW-1133">Transmembrane helix</keyword>
<dbReference type="GO" id="GO:0005886">
    <property type="term" value="C:plasma membrane"/>
    <property type="evidence" value="ECO:0007669"/>
    <property type="project" value="TreeGrafter"/>
</dbReference>
<proteinExistence type="inferred from homology"/>
<keyword evidence="9" id="KW-1185">Reference proteome</keyword>
<evidence type="ECO:0000256" key="4">
    <source>
        <dbReference type="ARBA" id="ARBA00022989"/>
    </source>
</evidence>
<evidence type="ECO:0000256" key="3">
    <source>
        <dbReference type="ARBA" id="ARBA00022692"/>
    </source>
</evidence>
<evidence type="ECO:0000256" key="7">
    <source>
        <dbReference type="SAM" id="Phobius"/>
    </source>
</evidence>
<protein>
    <submittedName>
        <fullName evidence="8">MIP family protein</fullName>
    </submittedName>
</protein>
<dbReference type="PANTHER" id="PTHR19139:SF199">
    <property type="entry name" value="MIP17260P"/>
    <property type="match status" value="1"/>
</dbReference>
<evidence type="ECO:0000313" key="8">
    <source>
        <dbReference type="EMBL" id="GEO00971.1"/>
    </source>
</evidence>
<dbReference type="InterPro" id="IPR034294">
    <property type="entry name" value="Aquaporin_transptr"/>
</dbReference>
<evidence type="ECO:0000256" key="5">
    <source>
        <dbReference type="ARBA" id="ARBA00023136"/>
    </source>
</evidence>
<name>A0A512AMS0_9SPHN</name>
<dbReference type="InterPro" id="IPR023271">
    <property type="entry name" value="Aquaporin-like"/>
</dbReference>
<evidence type="ECO:0000256" key="2">
    <source>
        <dbReference type="ARBA" id="ARBA00006175"/>
    </source>
</evidence>
<feature type="transmembrane region" description="Helical" evidence="7">
    <location>
        <begin position="85"/>
        <end position="107"/>
    </location>
</feature>
<evidence type="ECO:0000313" key="9">
    <source>
        <dbReference type="Proteomes" id="UP000321464"/>
    </source>
</evidence>
<dbReference type="SUPFAM" id="SSF81338">
    <property type="entry name" value="Aquaporin-like"/>
    <property type="match status" value="1"/>
</dbReference>
<dbReference type="OrthoDB" id="9807293at2"/>
<comment type="similarity">
    <text evidence="2 6">Belongs to the MIP/aquaporin (TC 1.A.8) family.</text>
</comment>
<sequence>MNLPRRIAAEALGTLLLLAIVVGSGIMGTRLASGNDAIALLGNTLSTGAGLVVLIHIFGPISGAQFNPAVTLIVWLRREMTAAQALAYTGAQLAGAVLGVLLAHAMFGESMLQVSGHARDGWGQGLAELVATFGLIGTILGVSHARREFTPVAVGLYITSAYWFTASTSFANPAVTLARGLTDTFAGIAPASIPLFIAGQLAGALIALAVFGWLLAEDPA</sequence>
<organism evidence="8 9">
    <name type="scientific">Novosphingobium sediminis</name>
    <dbReference type="NCBI Taxonomy" id="707214"/>
    <lineage>
        <taxon>Bacteria</taxon>
        <taxon>Pseudomonadati</taxon>
        <taxon>Pseudomonadota</taxon>
        <taxon>Alphaproteobacteria</taxon>
        <taxon>Sphingomonadales</taxon>
        <taxon>Sphingomonadaceae</taxon>
        <taxon>Novosphingobium</taxon>
    </lineage>
</organism>
<dbReference type="Pfam" id="PF00230">
    <property type="entry name" value="MIP"/>
    <property type="match status" value="1"/>
</dbReference>
<feature type="transmembrane region" description="Helical" evidence="7">
    <location>
        <begin position="154"/>
        <end position="175"/>
    </location>
</feature>
<dbReference type="RefSeq" id="WP_147160294.1">
    <property type="nucleotide sequence ID" value="NZ_BJYR01000018.1"/>
</dbReference>
<comment type="subcellular location">
    <subcellularLocation>
        <location evidence="1">Membrane</location>
        <topology evidence="1">Multi-pass membrane protein</topology>
    </subcellularLocation>
</comment>
<dbReference type="Proteomes" id="UP000321464">
    <property type="component" value="Unassembled WGS sequence"/>
</dbReference>
<dbReference type="EMBL" id="BJYR01000018">
    <property type="protein sequence ID" value="GEO00971.1"/>
    <property type="molecule type" value="Genomic_DNA"/>
</dbReference>
<keyword evidence="5 7" id="KW-0472">Membrane</keyword>
<dbReference type="Gene3D" id="1.20.1080.10">
    <property type="entry name" value="Glycerol uptake facilitator protein"/>
    <property type="match status" value="1"/>
</dbReference>
<comment type="caution">
    <text evidence="8">The sequence shown here is derived from an EMBL/GenBank/DDBJ whole genome shotgun (WGS) entry which is preliminary data.</text>
</comment>
<dbReference type="GO" id="GO:0015250">
    <property type="term" value="F:water channel activity"/>
    <property type="evidence" value="ECO:0007669"/>
    <property type="project" value="TreeGrafter"/>
</dbReference>
<reference evidence="8 9" key="1">
    <citation type="submission" date="2019-07" db="EMBL/GenBank/DDBJ databases">
        <title>Whole genome shotgun sequence of Novosphingobium sediminis NBRC 106119.</title>
        <authorList>
            <person name="Hosoyama A."/>
            <person name="Uohara A."/>
            <person name="Ohji S."/>
            <person name="Ichikawa N."/>
        </authorList>
    </citation>
    <scope>NUCLEOTIDE SEQUENCE [LARGE SCALE GENOMIC DNA]</scope>
    <source>
        <strain evidence="8 9">NBRC 106119</strain>
    </source>
</reference>
<dbReference type="AlphaFoldDB" id="A0A512AMS0"/>
<dbReference type="InterPro" id="IPR000425">
    <property type="entry name" value="MIP"/>
</dbReference>
<feature type="transmembrane region" description="Helical" evidence="7">
    <location>
        <begin position="50"/>
        <end position="76"/>
    </location>
</feature>
<keyword evidence="6" id="KW-0813">Transport</keyword>
<evidence type="ECO:0000256" key="1">
    <source>
        <dbReference type="ARBA" id="ARBA00004141"/>
    </source>
</evidence>